<evidence type="ECO:0000256" key="1">
    <source>
        <dbReference type="PROSITE-ProRule" id="PRU00339"/>
    </source>
</evidence>
<dbReference type="Proteomes" id="UP001232973">
    <property type="component" value="Unassembled WGS sequence"/>
</dbReference>
<comment type="caution">
    <text evidence="2">The sequence shown here is derived from an EMBL/GenBank/DDBJ whole genome shotgun (WGS) entry which is preliminary data.</text>
</comment>
<keyword evidence="3" id="KW-1185">Reference proteome</keyword>
<dbReference type="PANTHER" id="PTHR12558:SF13">
    <property type="entry name" value="CELL DIVISION CYCLE PROTEIN 27 HOMOLOG"/>
    <property type="match status" value="1"/>
</dbReference>
<name>A0ABT9XE50_9BACL</name>
<protein>
    <submittedName>
        <fullName evidence="2">Tetratricopeptide (TPR) repeat protein</fullName>
    </submittedName>
</protein>
<gene>
    <name evidence="2" type="ORF">J2S03_000375</name>
</gene>
<dbReference type="InterPro" id="IPR011990">
    <property type="entry name" value="TPR-like_helical_dom_sf"/>
</dbReference>
<organism evidence="2 3">
    <name type="scientific">Alicyclobacillus cycloheptanicus</name>
    <dbReference type="NCBI Taxonomy" id="1457"/>
    <lineage>
        <taxon>Bacteria</taxon>
        <taxon>Bacillati</taxon>
        <taxon>Bacillota</taxon>
        <taxon>Bacilli</taxon>
        <taxon>Bacillales</taxon>
        <taxon>Alicyclobacillaceae</taxon>
        <taxon>Alicyclobacillus</taxon>
    </lineage>
</organism>
<dbReference type="PANTHER" id="PTHR12558">
    <property type="entry name" value="CELL DIVISION CYCLE 16,23,27"/>
    <property type="match status" value="1"/>
</dbReference>
<dbReference type="Pfam" id="PF13432">
    <property type="entry name" value="TPR_16"/>
    <property type="match status" value="1"/>
</dbReference>
<keyword evidence="1" id="KW-0802">TPR repeat</keyword>
<evidence type="ECO:0000313" key="2">
    <source>
        <dbReference type="EMBL" id="MDQ0188571.1"/>
    </source>
</evidence>
<dbReference type="EMBL" id="JAUSTP010000001">
    <property type="protein sequence ID" value="MDQ0188571.1"/>
    <property type="molecule type" value="Genomic_DNA"/>
</dbReference>
<dbReference type="SMART" id="SM00028">
    <property type="entry name" value="TPR"/>
    <property type="match status" value="8"/>
</dbReference>
<feature type="repeat" description="TPR" evidence="1">
    <location>
        <begin position="455"/>
        <end position="488"/>
    </location>
</feature>
<accession>A0ABT9XE50</accession>
<reference evidence="2 3" key="1">
    <citation type="submission" date="2023-07" db="EMBL/GenBank/DDBJ databases">
        <title>Genomic Encyclopedia of Type Strains, Phase IV (KMG-IV): sequencing the most valuable type-strain genomes for metagenomic binning, comparative biology and taxonomic classification.</title>
        <authorList>
            <person name="Goeker M."/>
        </authorList>
    </citation>
    <scope>NUCLEOTIDE SEQUENCE [LARGE SCALE GENOMIC DNA]</scope>
    <source>
        <strain evidence="2 3">DSM 4006</strain>
    </source>
</reference>
<dbReference type="InterPro" id="IPR019734">
    <property type="entry name" value="TPR_rpt"/>
</dbReference>
<dbReference type="RefSeq" id="WP_274455968.1">
    <property type="nucleotide sequence ID" value="NZ_CP067097.1"/>
</dbReference>
<proteinExistence type="predicted"/>
<dbReference type="PROSITE" id="PS50005">
    <property type="entry name" value="TPR"/>
    <property type="match status" value="2"/>
</dbReference>
<evidence type="ECO:0000313" key="3">
    <source>
        <dbReference type="Proteomes" id="UP001232973"/>
    </source>
</evidence>
<dbReference type="Gene3D" id="1.25.40.10">
    <property type="entry name" value="Tetratricopeptide repeat domain"/>
    <property type="match status" value="2"/>
</dbReference>
<dbReference type="SUPFAM" id="SSF48452">
    <property type="entry name" value="TPR-like"/>
    <property type="match status" value="3"/>
</dbReference>
<feature type="repeat" description="TPR" evidence="1">
    <location>
        <begin position="249"/>
        <end position="282"/>
    </location>
</feature>
<dbReference type="InterPro" id="IPR011717">
    <property type="entry name" value="TPR-4"/>
</dbReference>
<dbReference type="Pfam" id="PF14559">
    <property type="entry name" value="TPR_19"/>
    <property type="match status" value="1"/>
</dbReference>
<sequence>MFDTAFATLFKAVDRIRLQLESAAPELRMYLAEELLELRQLGDQYMDHWLALDEQILELLETYDIQPVEDSLTLTFSAEDNLGLGSTNPLPAWLGTDRAAAPDVSFAAQAAPDVDASDDDVLWHLQPPGEAADWGDFAFLDLHRVNAAFRRGMGYFDLLLFKEAAASLSEVVQSVKNPVAQIYLAAALAAQGEADEALRHLDSVRAHSSDPLFWCAANEVEAQLRVQRGELDAAIHCLEDSCERMPDYQDVWYNLGICLSKKSAWQAAAAALEQAWRLDPDDIDAATLLGFCQLQEGDVDEAARTCQALLRRYPRHPRVRFLQSRVFLAQGRPSRAVQLCRQLVDLYPEMDGPWDLLTWTLLHQGQPEEAIPVLKKRLSLMPGSHSAMLQLGVAHLLCASYERAEQAFLQCLPKSENKSLLWIALGRVSAAQRDAAKAHRRFLRALRDPRKEVKQLSLYYMGVTLYEANRLQEAQKYLRAALVLGPPNSAVLIALGRIADRMGRHVEANQLFTRAANVSRADRVGTLLQWT</sequence>
<dbReference type="Pfam" id="PF07721">
    <property type="entry name" value="TPR_4"/>
    <property type="match status" value="1"/>
</dbReference>